<dbReference type="Proteomes" id="UP000799539">
    <property type="component" value="Unassembled WGS sequence"/>
</dbReference>
<accession>A0A6A6FJZ2</accession>
<feature type="region of interest" description="Disordered" evidence="1">
    <location>
        <begin position="303"/>
        <end position="331"/>
    </location>
</feature>
<evidence type="ECO:0008006" key="4">
    <source>
        <dbReference type="Google" id="ProtNLM"/>
    </source>
</evidence>
<reference evidence="2" key="1">
    <citation type="journal article" date="2020" name="Stud. Mycol.">
        <title>101 Dothideomycetes genomes: a test case for predicting lifestyles and emergence of pathogens.</title>
        <authorList>
            <person name="Haridas S."/>
            <person name="Albert R."/>
            <person name="Binder M."/>
            <person name="Bloem J."/>
            <person name="Labutti K."/>
            <person name="Salamov A."/>
            <person name="Andreopoulos B."/>
            <person name="Baker S."/>
            <person name="Barry K."/>
            <person name="Bills G."/>
            <person name="Bluhm B."/>
            <person name="Cannon C."/>
            <person name="Castanera R."/>
            <person name="Culley D."/>
            <person name="Daum C."/>
            <person name="Ezra D."/>
            <person name="Gonzalez J."/>
            <person name="Henrissat B."/>
            <person name="Kuo A."/>
            <person name="Liang C."/>
            <person name="Lipzen A."/>
            <person name="Lutzoni F."/>
            <person name="Magnuson J."/>
            <person name="Mondo S."/>
            <person name="Nolan M."/>
            <person name="Ohm R."/>
            <person name="Pangilinan J."/>
            <person name="Park H.-J."/>
            <person name="Ramirez L."/>
            <person name="Alfaro M."/>
            <person name="Sun H."/>
            <person name="Tritt A."/>
            <person name="Yoshinaga Y."/>
            <person name="Zwiers L.-H."/>
            <person name="Turgeon B."/>
            <person name="Goodwin S."/>
            <person name="Spatafora J."/>
            <person name="Crous P."/>
            <person name="Grigoriev I."/>
        </authorList>
    </citation>
    <scope>NUCLEOTIDE SEQUENCE</scope>
    <source>
        <strain evidence="2">SCOH1-5</strain>
    </source>
</reference>
<evidence type="ECO:0000256" key="1">
    <source>
        <dbReference type="SAM" id="MobiDB-lite"/>
    </source>
</evidence>
<proteinExistence type="predicted"/>
<dbReference type="AlphaFoldDB" id="A0A6A6FJZ2"/>
<name>A0A6A6FJZ2_9PEZI</name>
<dbReference type="PANTHER" id="PTHR37540">
    <property type="entry name" value="TRANSCRIPTION FACTOR (ACR-2), PUTATIVE-RELATED-RELATED"/>
    <property type="match status" value="1"/>
</dbReference>
<organism evidence="2 3">
    <name type="scientific">Cercospora zeae-maydis SCOH1-5</name>
    <dbReference type="NCBI Taxonomy" id="717836"/>
    <lineage>
        <taxon>Eukaryota</taxon>
        <taxon>Fungi</taxon>
        <taxon>Dikarya</taxon>
        <taxon>Ascomycota</taxon>
        <taxon>Pezizomycotina</taxon>
        <taxon>Dothideomycetes</taxon>
        <taxon>Dothideomycetidae</taxon>
        <taxon>Mycosphaerellales</taxon>
        <taxon>Mycosphaerellaceae</taxon>
        <taxon>Cercospora</taxon>
    </lineage>
</organism>
<dbReference type="PANTHER" id="PTHR37540:SF5">
    <property type="entry name" value="TRANSCRIPTION FACTOR DOMAIN-CONTAINING PROTEIN"/>
    <property type="match status" value="1"/>
</dbReference>
<protein>
    <recommendedName>
        <fullName evidence="4">Transcription factor domain-containing protein</fullName>
    </recommendedName>
</protein>
<evidence type="ECO:0000313" key="3">
    <source>
        <dbReference type="Proteomes" id="UP000799539"/>
    </source>
</evidence>
<sequence length="331" mass="37149">MADKNSANLQFVTVEQPSDIKKAGYRRKVRSHVAKTQHRRAREANSTTTAFRFVQGTDGRKTKHRLGKPKRIEVEEYDTEQLSPQDAARQEICRRAAVDALHTNGPGALFASGAMYLRTMALDDADNDVGMVLNSIRCDVSTVWTLYEHYTTSQTQAFLGDNPEMRDRDHAACLLSFLWQDSTLLNVAMLSGTRKLLDSRGHALHTSEAYQLSQLRGRIIRRLNVAMADPVRRISDEVITAVLFFALYELRYTSTDAYNAHMTGLVLLINLRGGIAELRRSVSYIANMVVWCDQMGSRISGREPHAKKMLDCSTSDPSLRRTASPDAGRDP</sequence>
<evidence type="ECO:0000313" key="2">
    <source>
        <dbReference type="EMBL" id="KAF2213766.1"/>
    </source>
</evidence>
<dbReference type="EMBL" id="ML992670">
    <property type="protein sequence ID" value="KAF2213766.1"/>
    <property type="molecule type" value="Genomic_DNA"/>
</dbReference>
<keyword evidence="3" id="KW-1185">Reference proteome</keyword>
<dbReference type="OrthoDB" id="4159781at2759"/>
<gene>
    <name evidence="2" type="ORF">CERZMDRAFT_105790</name>
</gene>